<dbReference type="GeneID" id="6752211"/>
<protein>
    <recommendedName>
        <fullName evidence="11">Receptor for retinol uptake STRA6</fullName>
    </recommendedName>
</protein>
<sequence>MATRSRPNQSPLQLCSDLSSSPYKCIPLLNSTCTPTVNIGEFTLYSLIPAALIVVVLSFTIQRVKRRHYCNGYPGLVHPIDFLRYDRNRFAHAAAFGATAGGCLQIFEKKFYIFGISASSSSWLMKFKYPTRILATFLVAQIAVYKIAFVYGFVGFESFRILKGVFYVGEYLKLANVHNPKQNASLSETHRLFTLITQGIAVLQVSWTVATISSCLLILFYSLHMISCIRKHLLRLYCGSTSFLPQKKFSPTLTMAHSLRYSGYQIGYILWGFIISQVFLFVIAVLVAYFIVLPIMGEIPPVLLNFLVSIWPSIAFSAAAYFIQYLLSRYCLLKNRGKDGLVVDNRRLLSNAAYFLFFYNIILGLFSALFRLLESLVLGVLFISRLDKSLLIRGYESWDSGYNAYLGFLHVEYHYNHPGAAVFCQLLIDSIKDDSSVNSRNSINTYVEEDKTITQSKFKRIDPSGRISLHSKWCMSEMITEDWPGTECQSKK</sequence>
<proteinExistence type="predicted"/>
<dbReference type="GO" id="GO:0034632">
    <property type="term" value="F:retinol transmembrane transporter activity"/>
    <property type="evidence" value="ECO:0007669"/>
    <property type="project" value="InterPro"/>
</dbReference>
<evidence type="ECO:0000256" key="5">
    <source>
        <dbReference type="ARBA" id="ARBA00022989"/>
    </source>
</evidence>
<dbReference type="InParanoid" id="B3RS65"/>
<dbReference type="CTD" id="6752211"/>
<dbReference type="GO" id="GO:0038023">
    <property type="term" value="F:signaling receptor activity"/>
    <property type="evidence" value="ECO:0007669"/>
    <property type="project" value="InterPro"/>
</dbReference>
<dbReference type="OrthoDB" id="2376984at2759"/>
<organism evidence="9 10">
    <name type="scientific">Trichoplax adhaerens</name>
    <name type="common">Trichoplax reptans</name>
    <dbReference type="NCBI Taxonomy" id="10228"/>
    <lineage>
        <taxon>Eukaryota</taxon>
        <taxon>Metazoa</taxon>
        <taxon>Placozoa</taxon>
        <taxon>Uniplacotomia</taxon>
        <taxon>Trichoplacea</taxon>
        <taxon>Trichoplacidae</taxon>
        <taxon>Trichoplax</taxon>
    </lineage>
</organism>
<dbReference type="KEGG" id="tad:TRIADDRAFT_54488"/>
<feature type="transmembrane region" description="Helical" evidence="8">
    <location>
        <begin position="268"/>
        <end position="291"/>
    </location>
</feature>
<feature type="transmembrane region" description="Helical" evidence="8">
    <location>
        <begin position="42"/>
        <end position="61"/>
    </location>
</feature>
<dbReference type="GO" id="GO:0005886">
    <property type="term" value="C:plasma membrane"/>
    <property type="evidence" value="ECO:0000318"/>
    <property type="project" value="GO_Central"/>
</dbReference>
<dbReference type="Pfam" id="PF14752">
    <property type="entry name" value="RBP_receptor"/>
    <property type="match status" value="2"/>
</dbReference>
<feature type="transmembrane region" description="Helical" evidence="8">
    <location>
        <begin position="133"/>
        <end position="154"/>
    </location>
</feature>
<name>B3RS65_TRIAD</name>
<evidence type="ECO:0008006" key="11">
    <source>
        <dbReference type="Google" id="ProtNLM"/>
    </source>
</evidence>
<evidence type="ECO:0000256" key="7">
    <source>
        <dbReference type="ARBA" id="ARBA00023170"/>
    </source>
</evidence>
<dbReference type="PANTHER" id="PTHR21444:SF15">
    <property type="entry name" value="RECEPTOR FOR RETINOL UPTAKE STRA6"/>
    <property type="match status" value="1"/>
</dbReference>
<feature type="transmembrane region" description="Helical" evidence="8">
    <location>
        <begin position="303"/>
        <end position="327"/>
    </location>
</feature>
<dbReference type="OMA" id="DEPICEQ"/>
<dbReference type="EMBL" id="DS985243">
    <property type="protein sequence ID" value="EDV27002.1"/>
    <property type="molecule type" value="Genomic_DNA"/>
</dbReference>
<dbReference type="STRING" id="10228.B3RS65"/>
<evidence type="ECO:0000256" key="2">
    <source>
        <dbReference type="ARBA" id="ARBA00022448"/>
    </source>
</evidence>
<feature type="transmembrane region" description="Helical" evidence="8">
    <location>
        <begin position="195"/>
        <end position="221"/>
    </location>
</feature>
<dbReference type="InterPro" id="IPR026612">
    <property type="entry name" value="STRA6-like"/>
</dbReference>
<dbReference type="AlphaFoldDB" id="B3RS65"/>
<keyword evidence="4 8" id="KW-0812">Transmembrane</keyword>
<comment type="subcellular location">
    <subcellularLocation>
        <location evidence="1">Cell membrane</location>
        <topology evidence="1">Multi-pass membrane protein</topology>
    </subcellularLocation>
</comment>
<evidence type="ECO:0000256" key="1">
    <source>
        <dbReference type="ARBA" id="ARBA00004651"/>
    </source>
</evidence>
<dbReference type="RefSeq" id="XP_002110998.1">
    <property type="nucleotide sequence ID" value="XM_002110962.1"/>
</dbReference>
<gene>
    <name evidence="9" type="ORF">TRIADDRAFT_54488</name>
</gene>
<keyword evidence="7" id="KW-0675">Receptor</keyword>
<keyword evidence="10" id="KW-1185">Reference proteome</keyword>
<reference evidence="9 10" key="1">
    <citation type="journal article" date="2008" name="Nature">
        <title>The Trichoplax genome and the nature of placozoans.</title>
        <authorList>
            <person name="Srivastava M."/>
            <person name="Begovic E."/>
            <person name="Chapman J."/>
            <person name="Putnam N.H."/>
            <person name="Hellsten U."/>
            <person name="Kawashima T."/>
            <person name="Kuo A."/>
            <person name="Mitros T."/>
            <person name="Salamov A."/>
            <person name="Carpenter M.L."/>
            <person name="Signorovitch A.Y."/>
            <person name="Moreno M.A."/>
            <person name="Kamm K."/>
            <person name="Grimwood J."/>
            <person name="Schmutz J."/>
            <person name="Shapiro H."/>
            <person name="Grigoriev I.V."/>
            <person name="Buss L.W."/>
            <person name="Schierwater B."/>
            <person name="Dellaporta S.L."/>
            <person name="Rokhsar D.S."/>
        </authorList>
    </citation>
    <scope>NUCLEOTIDE SEQUENCE [LARGE SCALE GENOMIC DNA]</scope>
    <source>
        <strain evidence="9 10">Grell-BS-1999</strain>
    </source>
</reference>
<keyword evidence="2" id="KW-0813">Transport</keyword>
<evidence type="ECO:0000256" key="8">
    <source>
        <dbReference type="SAM" id="Phobius"/>
    </source>
</evidence>
<keyword evidence="6 8" id="KW-0472">Membrane</keyword>
<evidence type="ECO:0000256" key="4">
    <source>
        <dbReference type="ARBA" id="ARBA00022692"/>
    </source>
</evidence>
<evidence type="ECO:0000256" key="6">
    <source>
        <dbReference type="ARBA" id="ARBA00023136"/>
    </source>
</evidence>
<dbReference type="HOGENOM" id="CLU_554727_0_0_1"/>
<evidence type="ECO:0000313" key="10">
    <source>
        <dbReference type="Proteomes" id="UP000009022"/>
    </source>
</evidence>
<dbReference type="PANTHER" id="PTHR21444">
    <property type="entry name" value="COILED-COIL DOMAIN-CONTAINING PROTEIN 180"/>
    <property type="match status" value="1"/>
</dbReference>
<evidence type="ECO:0000256" key="3">
    <source>
        <dbReference type="ARBA" id="ARBA00022475"/>
    </source>
</evidence>
<feature type="transmembrane region" description="Helical" evidence="8">
    <location>
        <begin position="348"/>
        <end position="370"/>
    </location>
</feature>
<dbReference type="PhylomeDB" id="B3RS65"/>
<accession>B3RS65</accession>
<dbReference type="eggNOG" id="KOG1105">
    <property type="taxonomic scope" value="Eukaryota"/>
</dbReference>
<keyword evidence="3" id="KW-1003">Cell membrane</keyword>
<dbReference type="GO" id="GO:0071939">
    <property type="term" value="P:vitamin A import into cell"/>
    <property type="evidence" value="ECO:0000318"/>
    <property type="project" value="GO_Central"/>
</dbReference>
<evidence type="ECO:0000313" key="9">
    <source>
        <dbReference type="EMBL" id="EDV27002.1"/>
    </source>
</evidence>
<keyword evidence="5 8" id="KW-1133">Transmembrane helix</keyword>
<dbReference type="Proteomes" id="UP000009022">
    <property type="component" value="Unassembled WGS sequence"/>
</dbReference>